<feature type="compositionally biased region" description="Low complexity" evidence="1">
    <location>
        <begin position="37"/>
        <end position="47"/>
    </location>
</feature>
<comment type="caution">
    <text evidence="2">The sequence shown here is derived from an EMBL/GenBank/DDBJ whole genome shotgun (WGS) entry which is preliminary data.</text>
</comment>
<keyword evidence="3" id="KW-1185">Reference proteome</keyword>
<feature type="region of interest" description="Disordered" evidence="1">
    <location>
        <begin position="1"/>
        <end position="47"/>
    </location>
</feature>
<gene>
    <name evidence="2" type="ORF">P5G61_19700</name>
</gene>
<dbReference type="Proteomes" id="UP001174205">
    <property type="component" value="Unassembled WGS sequence"/>
</dbReference>
<reference evidence="2" key="1">
    <citation type="submission" date="2023-03" db="EMBL/GenBank/DDBJ databases">
        <title>MT1 and MT2 Draft Genomes of Novel Species.</title>
        <authorList>
            <person name="Venkateswaran K."/>
        </authorList>
    </citation>
    <scope>NUCLEOTIDE SEQUENCE</scope>
    <source>
        <strain evidence="2">F6_3S_P_1C</strain>
    </source>
</reference>
<evidence type="ECO:0000256" key="1">
    <source>
        <dbReference type="SAM" id="MobiDB-lite"/>
    </source>
</evidence>
<proteinExistence type="predicted"/>
<evidence type="ECO:0000313" key="2">
    <source>
        <dbReference type="EMBL" id="MDN4603475.1"/>
    </source>
</evidence>
<name>A0ABT8JEE9_9BACL</name>
<protein>
    <recommendedName>
        <fullName evidence="4">Transposase</fullName>
    </recommendedName>
</protein>
<sequence length="102" mass="11962">MKDKFLQEDRKEYTDVSTVESQRNDITLEEFPEGPYGSSLMSESLGKSSPWRVDQRTAHRFDYENHELHEGEVRDYPGQDVFDETVPDSVTKPQYPEEEESE</sequence>
<evidence type="ECO:0008006" key="4">
    <source>
        <dbReference type="Google" id="ProtNLM"/>
    </source>
</evidence>
<feature type="compositionally biased region" description="Basic and acidic residues" evidence="1">
    <location>
        <begin position="1"/>
        <end position="14"/>
    </location>
</feature>
<accession>A0ABT8JEE9</accession>
<organism evidence="2 3">
    <name type="scientific">Paenibacillus vandeheii</name>
    <dbReference type="NCBI Taxonomy" id="3035917"/>
    <lineage>
        <taxon>Bacteria</taxon>
        <taxon>Bacillati</taxon>
        <taxon>Bacillota</taxon>
        <taxon>Bacilli</taxon>
        <taxon>Bacillales</taxon>
        <taxon>Paenibacillaceae</taxon>
        <taxon>Paenibacillus</taxon>
    </lineage>
</organism>
<feature type="region of interest" description="Disordered" evidence="1">
    <location>
        <begin position="69"/>
        <end position="102"/>
    </location>
</feature>
<feature type="compositionally biased region" description="Polar residues" evidence="1">
    <location>
        <begin position="15"/>
        <end position="25"/>
    </location>
</feature>
<dbReference type="RefSeq" id="WP_024628740.1">
    <property type="nucleotide sequence ID" value="NZ_JAROCD010000009.1"/>
</dbReference>
<evidence type="ECO:0000313" key="3">
    <source>
        <dbReference type="Proteomes" id="UP001174205"/>
    </source>
</evidence>
<dbReference type="EMBL" id="JAROCD010000009">
    <property type="protein sequence ID" value="MDN4603475.1"/>
    <property type="molecule type" value="Genomic_DNA"/>
</dbReference>